<keyword evidence="3" id="KW-1185">Reference proteome</keyword>
<sequence length="306" mass="34704">MRNRAENTLESIMPLQENSICIRIWHLARNKQHKVMGYVTDGHISIEVNKDGKRDYMSFYPDILAPKKEPTFWAKWAKRLGLLSVDKTKGMMMLIQSGEIYPNVNEILTASISVFSLWSSFSSSASTAVDSIQEVFKSNKSGNLKIAKINEIIDNNQPSILAFWKRDQYNKFESMRAEANIIVGVSEFLKGNYSVTTLSRLLHAYESDLPTSKKVAMEKFIKLLSVKHNEHKKAYEHELETMTRPGHYASLRKELGVSSEKTAKKGAKVEETNTDIIDVGEEPVETITPPPQEEHNCSTPYKRAGC</sequence>
<dbReference type="EMBL" id="LN681225">
    <property type="protein sequence ID" value="CEK11535.1"/>
    <property type="molecule type" value="Genomic_DNA"/>
</dbReference>
<dbReference type="RefSeq" id="WP_147292354.1">
    <property type="nucleotide sequence ID" value="NZ_UGOC01000002.1"/>
</dbReference>
<evidence type="ECO:0000313" key="2">
    <source>
        <dbReference type="EMBL" id="CEK11535.1"/>
    </source>
</evidence>
<dbReference type="HOGENOM" id="CLU_908503_0_0_6"/>
<proteinExistence type="predicted"/>
<dbReference type="Proteomes" id="UP000032803">
    <property type="component" value="Chromosome I"/>
</dbReference>
<evidence type="ECO:0000313" key="3">
    <source>
        <dbReference type="Proteomes" id="UP000032803"/>
    </source>
</evidence>
<dbReference type="KEGG" id="lha:LHA_2527"/>
<dbReference type="AlphaFoldDB" id="A0A0A8URQ6"/>
<name>A0A0A8URQ6_LEGHA</name>
<protein>
    <submittedName>
        <fullName evidence="2">Uncharacterized protein</fullName>
    </submittedName>
</protein>
<dbReference type="STRING" id="449.LHA_2527"/>
<organism evidence="2 3">
    <name type="scientific">Legionella hackeliae</name>
    <dbReference type="NCBI Taxonomy" id="449"/>
    <lineage>
        <taxon>Bacteria</taxon>
        <taxon>Pseudomonadati</taxon>
        <taxon>Pseudomonadota</taxon>
        <taxon>Gammaproteobacteria</taxon>
        <taxon>Legionellales</taxon>
        <taxon>Legionellaceae</taxon>
        <taxon>Legionella</taxon>
    </lineage>
</organism>
<feature type="region of interest" description="Disordered" evidence="1">
    <location>
        <begin position="282"/>
        <end position="306"/>
    </location>
</feature>
<reference evidence="3" key="1">
    <citation type="submission" date="2014-09" db="EMBL/GenBank/DDBJ databases">
        <authorList>
            <person name="Gomez-Valero L."/>
        </authorList>
    </citation>
    <scope>NUCLEOTIDE SEQUENCE [LARGE SCALE GENOMIC DNA]</scope>
    <source>
        <strain evidence="3">ATCC35250</strain>
    </source>
</reference>
<evidence type="ECO:0000256" key="1">
    <source>
        <dbReference type="SAM" id="MobiDB-lite"/>
    </source>
</evidence>
<gene>
    <name evidence="2" type="ORF">LHA_2527</name>
</gene>
<accession>A0A0A8URQ6</accession>